<dbReference type="PROSITE" id="PS00434">
    <property type="entry name" value="HSF_DOMAIN"/>
    <property type="match status" value="1"/>
</dbReference>
<feature type="domain" description="HSF-type DNA-binding" evidence="15">
    <location>
        <begin position="162"/>
        <end position="186"/>
    </location>
</feature>
<feature type="compositionally biased region" description="Low complexity" evidence="14">
    <location>
        <begin position="86"/>
        <end position="95"/>
    </location>
</feature>
<dbReference type="PRINTS" id="PR00056">
    <property type="entry name" value="HSFDOMAIN"/>
</dbReference>
<evidence type="ECO:0000256" key="7">
    <source>
        <dbReference type="ARBA" id="ARBA00023125"/>
    </source>
</evidence>
<evidence type="ECO:0000256" key="5">
    <source>
        <dbReference type="ARBA" id="ARBA00023015"/>
    </source>
</evidence>
<feature type="region of interest" description="Disordered" evidence="14">
    <location>
        <begin position="77"/>
        <end position="99"/>
    </location>
</feature>
<evidence type="ECO:0000313" key="17">
    <source>
        <dbReference type="Proteomes" id="UP000774326"/>
    </source>
</evidence>
<comment type="subcellular location">
    <subcellularLocation>
        <location evidence="1">Nucleus</location>
    </subcellularLocation>
</comment>
<reference evidence="16" key="2">
    <citation type="submission" date="2021-01" db="EMBL/GenBank/DDBJ databases">
        <authorList>
            <person name="Schikora-Tamarit M.A."/>
        </authorList>
    </citation>
    <scope>NUCLEOTIDE SEQUENCE</scope>
    <source>
        <strain evidence="16">CBS2887</strain>
    </source>
</reference>
<dbReference type="SMART" id="SM00415">
    <property type="entry name" value="HSF"/>
    <property type="match status" value="1"/>
</dbReference>
<gene>
    <name evidence="16" type="ORF">WICPIJ_008444</name>
</gene>
<keyword evidence="3" id="KW-0597">Phosphoprotein</keyword>
<evidence type="ECO:0000313" key="16">
    <source>
        <dbReference type="EMBL" id="KAH3680031.1"/>
    </source>
</evidence>
<feature type="region of interest" description="Disordered" evidence="14">
    <location>
        <begin position="218"/>
        <end position="245"/>
    </location>
</feature>
<dbReference type="FunFam" id="1.10.10.10:FF:000380">
    <property type="entry name" value="Transcription factor SKN7"/>
    <property type="match status" value="1"/>
</dbReference>
<keyword evidence="7" id="KW-0238">DNA-binding</keyword>
<keyword evidence="6" id="KW-0175">Coiled coil</keyword>
<name>A0A9P8TIW1_WICPI</name>
<evidence type="ECO:0000256" key="11">
    <source>
        <dbReference type="ARBA" id="ARBA00061465"/>
    </source>
</evidence>
<evidence type="ECO:0000256" key="2">
    <source>
        <dbReference type="ARBA" id="ARBA00011233"/>
    </source>
</evidence>
<dbReference type="Proteomes" id="UP000774326">
    <property type="component" value="Unassembled WGS sequence"/>
</dbReference>
<keyword evidence="17" id="KW-1185">Reference proteome</keyword>
<dbReference type="GO" id="GO:0003700">
    <property type="term" value="F:DNA-binding transcription factor activity"/>
    <property type="evidence" value="ECO:0007669"/>
    <property type="project" value="InterPro"/>
</dbReference>
<dbReference type="SUPFAM" id="SSF46785">
    <property type="entry name" value="Winged helix' DNA-binding domain"/>
    <property type="match status" value="1"/>
</dbReference>
<dbReference type="PANTHER" id="PTHR10015">
    <property type="entry name" value="HEAT SHOCK TRANSCRIPTION FACTOR"/>
    <property type="match status" value="1"/>
</dbReference>
<keyword evidence="5" id="KW-0805">Transcription regulation</keyword>
<feature type="non-terminal residue" evidence="16">
    <location>
        <position position="404"/>
    </location>
</feature>
<evidence type="ECO:0000259" key="15">
    <source>
        <dbReference type="PROSITE" id="PS00434"/>
    </source>
</evidence>
<keyword evidence="8" id="KW-0804">Transcription</keyword>
<comment type="caution">
    <text evidence="16">The sequence shown here is derived from an EMBL/GenBank/DDBJ whole genome shotgun (WGS) entry which is preliminary data.</text>
</comment>
<dbReference type="EMBL" id="JAEUBG010004810">
    <property type="protein sequence ID" value="KAH3680031.1"/>
    <property type="molecule type" value="Genomic_DNA"/>
</dbReference>
<evidence type="ECO:0000256" key="1">
    <source>
        <dbReference type="ARBA" id="ARBA00004123"/>
    </source>
</evidence>
<dbReference type="OrthoDB" id="424572at2759"/>
<dbReference type="InterPro" id="IPR036390">
    <property type="entry name" value="WH_DNA-bd_sf"/>
</dbReference>
<evidence type="ECO:0000256" key="8">
    <source>
        <dbReference type="ARBA" id="ARBA00023163"/>
    </source>
</evidence>
<evidence type="ECO:0000256" key="12">
    <source>
        <dbReference type="ARBA" id="ARBA00070291"/>
    </source>
</evidence>
<dbReference type="InterPro" id="IPR000232">
    <property type="entry name" value="HSF_DNA-bd"/>
</dbReference>
<dbReference type="Gene3D" id="1.10.10.10">
    <property type="entry name" value="Winged helix-like DNA-binding domain superfamily/Winged helix DNA-binding domain"/>
    <property type="match status" value="1"/>
</dbReference>
<protein>
    <recommendedName>
        <fullName evidence="12">Transcription factor SKN7</fullName>
    </recommendedName>
</protein>
<dbReference type="InterPro" id="IPR036388">
    <property type="entry name" value="WH-like_DNA-bd_sf"/>
</dbReference>
<keyword evidence="4" id="KW-0902">Two-component regulatory system</keyword>
<feature type="region of interest" description="Disordered" evidence="14">
    <location>
        <begin position="325"/>
        <end position="392"/>
    </location>
</feature>
<dbReference type="Pfam" id="PF00447">
    <property type="entry name" value="HSF_DNA-bind"/>
    <property type="match status" value="1"/>
</dbReference>
<evidence type="ECO:0000256" key="13">
    <source>
        <dbReference type="RuleBase" id="RU004020"/>
    </source>
</evidence>
<dbReference type="GO" id="GO:0005634">
    <property type="term" value="C:nucleus"/>
    <property type="evidence" value="ECO:0007669"/>
    <property type="project" value="UniProtKB-SubCell"/>
</dbReference>
<evidence type="ECO:0000256" key="10">
    <source>
        <dbReference type="ARBA" id="ARBA00057149"/>
    </source>
</evidence>
<evidence type="ECO:0000256" key="6">
    <source>
        <dbReference type="ARBA" id="ARBA00023054"/>
    </source>
</evidence>
<accession>A0A9P8TIW1</accession>
<comment type="similarity">
    <text evidence="11">Belongs to the SKN7 family.</text>
</comment>
<dbReference type="AlphaFoldDB" id="A0A9P8TIW1"/>
<dbReference type="GO" id="GO:0043565">
    <property type="term" value="F:sequence-specific DNA binding"/>
    <property type="evidence" value="ECO:0007669"/>
    <property type="project" value="InterPro"/>
</dbReference>
<reference evidence="16" key="1">
    <citation type="journal article" date="2021" name="Open Biol.">
        <title>Shared evolutionary footprints suggest mitochondrial oxidative damage underlies multiple complex I losses in fungi.</title>
        <authorList>
            <person name="Schikora-Tamarit M.A."/>
            <person name="Marcet-Houben M."/>
            <person name="Nosek J."/>
            <person name="Gabaldon T."/>
        </authorList>
    </citation>
    <scope>NUCLEOTIDE SEQUENCE</scope>
    <source>
        <strain evidence="16">CBS2887</strain>
    </source>
</reference>
<dbReference type="GO" id="GO:0000160">
    <property type="term" value="P:phosphorelay signal transduction system"/>
    <property type="evidence" value="ECO:0007669"/>
    <property type="project" value="UniProtKB-KW"/>
</dbReference>
<evidence type="ECO:0000256" key="9">
    <source>
        <dbReference type="ARBA" id="ARBA00023242"/>
    </source>
</evidence>
<comment type="function">
    <text evidence="10">Transcription factor that is part of a SLN1-YPD1-SKN7 two-component regulatory system, which controls gene expression in response to changes in the osmolarity of the extracellular environment. Under low osmotic conditions, phosphorylated and activated by the phosphorelay intermediate protein YPD1. Also activated in response to oxidative stress, independent on the two-component regulatory system. Regulates heat shock genes in response to oxidative stress and genes involved in cell wall integrity in response to osmotic changes.</text>
</comment>
<feature type="compositionally biased region" description="Low complexity" evidence="14">
    <location>
        <begin position="325"/>
        <end position="388"/>
    </location>
</feature>
<organism evidence="16 17">
    <name type="scientific">Wickerhamomyces pijperi</name>
    <name type="common">Yeast</name>
    <name type="synonym">Pichia pijperi</name>
    <dbReference type="NCBI Taxonomy" id="599730"/>
    <lineage>
        <taxon>Eukaryota</taxon>
        <taxon>Fungi</taxon>
        <taxon>Dikarya</taxon>
        <taxon>Ascomycota</taxon>
        <taxon>Saccharomycotina</taxon>
        <taxon>Saccharomycetes</taxon>
        <taxon>Phaffomycetales</taxon>
        <taxon>Wickerhamomycetaceae</taxon>
        <taxon>Wickerhamomyces</taxon>
    </lineage>
</organism>
<comment type="subunit">
    <text evidence="2">Homotrimer.</text>
</comment>
<sequence>MAKTKIAAPRDNSKLQYINNKPPHQRYLILVCAVPYFHFTPNFQPQFPSTVMSDFKQELSALDDPFGSSSASIMGVINPRPTSAGSNSEENNSNSKLDDIPLNQSLGIPLSNASSTTSGSTDFVKKLFLMLEDNSYSKIVRWTDKGDSFVVIDNNEFTKEILPKHFKHSNFASFVRQLNKYDFHKVKQSSEEKQSNEYGEGAWEFKHNDFRRHDREALDTIKRKGPTQKRTSINADDTGSNTSDSIKKLEKRAELLHQSNESLSHDLKTLNHKYTNVLNSFISLKNFNDGLVMSMNTLVQALLNQGIKVPQLNLPVITPADHQQQQMYQQNLPQRQYQPASITQHQQQQSLGSSLLDQQSSQPSSSGTSSNILQQQQQQSHQSTQSASPVPSILKPGFHVLLVE</sequence>
<dbReference type="GO" id="GO:0034599">
    <property type="term" value="P:cellular response to oxidative stress"/>
    <property type="evidence" value="ECO:0007669"/>
    <property type="project" value="UniProtKB-ARBA"/>
</dbReference>
<keyword evidence="9" id="KW-0539">Nucleus</keyword>
<feature type="compositionally biased region" description="Polar residues" evidence="14">
    <location>
        <begin position="228"/>
        <end position="244"/>
    </location>
</feature>
<proteinExistence type="inferred from homology"/>
<dbReference type="PANTHER" id="PTHR10015:SF361">
    <property type="entry name" value="TRANSCRIPTION FACTOR SKN7"/>
    <property type="match status" value="1"/>
</dbReference>
<evidence type="ECO:0000256" key="4">
    <source>
        <dbReference type="ARBA" id="ARBA00023012"/>
    </source>
</evidence>
<evidence type="ECO:0000256" key="14">
    <source>
        <dbReference type="SAM" id="MobiDB-lite"/>
    </source>
</evidence>
<comment type="similarity">
    <text evidence="13">Belongs to the HSF family.</text>
</comment>
<evidence type="ECO:0000256" key="3">
    <source>
        <dbReference type="ARBA" id="ARBA00022553"/>
    </source>
</evidence>